<sequence>VCQRVEDVWLMVSVKRASLVRAAAKPARPVQSVPPHSAALPIINNNKAAILDLKLVIVYGILAL</sequence>
<dbReference type="AlphaFoldDB" id="A0A8S4QKL0"/>
<feature type="non-terminal residue" evidence="1">
    <location>
        <position position="1"/>
    </location>
</feature>
<comment type="caution">
    <text evidence="1">The sequence shown here is derived from an EMBL/GenBank/DDBJ whole genome shotgun (WGS) entry which is preliminary data.</text>
</comment>
<reference evidence="1" key="1">
    <citation type="submission" date="2022-03" db="EMBL/GenBank/DDBJ databases">
        <authorList>
            <person name="Lindestad O."/>
        </authorList>
    </citation>
    <scope>NUCLEOTIDE SEQUENCE</scope>
</reference>
<organism evidence="1 2">
    <name type="scientific">Pararge aegeria aegeria</name>
    <dbReference type="NCBI Taxonomy" id="348720"/>
    <lineage>
        <taxon>Eukaryota</taxon>
        <taxon>Metazoa</taxon>
        <taxon>Ecdysozoa</taxon>
        <taxon>Arthropoda</taxon>
        <taxon>Hexapoda</taxon>
        <taxon>Insecta</taxon>
        <taxon>Pterygota</taxon>
        <taxon>Neoptera</taxon>
        <taxon>Endopterygota</taxon>
        <taxon>Lepidoptera</taxon>
        <taxon>Glossata</taxon>
        <taxon>Ditrysia</taxon>
        <taxon>Papilionoidea</taxon>
        <taxon>Nymphalidae</taxon>
        <taxon>Satyrinae</taxon>
        <taxon>Satyrini</taxon>
        <taxon>Parargina</taxon>
        <taxon>Pararge</taxon>
    </lineage>
</organism>
<evidence type="ECO:0000313" key="1">
    <source>
        <dbReference type="EMBL" id="CAH2210533.1"/>
    </source>
</evidence>
<accession>A0A8S4QKL0</accession>
<dbReference type="EMBL" id="CAKXAJ010007696">
    <property type="protein sequence ID" value="CAH2210533.1"/>
    <property type="molecule type" value="Genomic_DNA"/>
</dbReference>
<name>A0A8S4QKL0_9NEOP</name>
<proteinExistence type="predicted"/>
<protein>
    <submittedName>
        <fullName evidence="1">Jg26682 protein</fullName>
    </submittedName>
</protein>
<keyword evidence="2" id="KW-1185">Reference proteome</keyword>
<dbReference type="Proteomes" id="UP000838756">
    <property type="component" value="Unassembled WGS sequence"/>
</dbReference>
<evidence type="ECO:0000313" key="2">
    <source>
        <dbReference type="Proteomes" id="UP000838756"/>
    </source>
</evidence>
<gene>
    <name evidence="1" type="primary">jg26682</name>
    <name evidence="1" type="ORF">PAEG_LOCUS2438</name>
</gene>